<accession>A0A2R8BG29</accession>
<keyword evidence="8" id="KW-1185">Reference proteome</keyword>
<evidence type="ECO:0000256" key="4">
    <source>
        <dbReference type="ARBA" id="ARBA00012546"/>
    </source>
</evidence>
<comment type="pathway">
    <text evidence="2">Carbohydrate metabolism; pentose and glucuronate interconversion.</text>
</comment>
<sequence length="477" mass="53400">MKPLPRQGKTFPNGESFATLCSKLGDLMQRLTSGAQTLYEGIRHLPIVSPHGHCDPEWFAQNSAFSNAAELLVIPDHYVFRMLYSQGVSLEDLGIGHAADPREVFRIFAKHWHLFLGTPSRMWISHVLQETLGIMTSLGADTADMIYDQIGEKLARDDHRPRALFDRFNIAALATTDSALDSLEHHQRVKDSAWSGRVIPTFRPDGVLDPDDPDFAENIRALAKLTQTDISDFSGYLAALRQRRAAFRDMGATATDHAIEVIWTEWLEDPDTLWPRVQSGAASAQDRIRFYGHMLIEMAQMSLDDGLVMQIHAGSKRNTNAHVMARFGRDKGADIPVQTDWVRGLEALLNRVGNRADFTLILFTLDEATYARTLAPMAGHWPCLRIGPPWWFHDSPAGIARYFDQVVETAGYYNLAGFNDDTRAFLSIPARHDLWRRAVALHLAQQVSDGAFDVSDATHLAQELAVGLAQDAYRLGR</sequence>
<dbReference type="Gene3D" id="1.10.2020.10">
    <property type="entry name" value="uronate isomerase, domain 2, chain A"/>
    <property type="match status" value="1"/>
</dbReference>
<keyword evidence="6 7" id="KW-0413">Isomerase</keyword>
<evidence type="ECO:0000313" key="7">
    <source>
        <dbReference type="EMBL" id="SPH22017.1"/>
    </source>
</evidence>
<dbReference type="Gene3D" id="3.20.20.140">
    <property type="entry name" value="Metal-dependent hydrolases"/>
    <property type="match status" value="1"/>
</dbReference>
<proteinExistence type="inferred from homology"/>
<comment type="similarity">
    <text evidence="3">Belongs to the metallo-dependent hydrolases superfamily. Uronate isomerase family.</text>
</comment>
<dbReference type="Pfam" id="PF02614">
    <property type="entry name" value="UxaC"/>
    <property type="match status" value="1"/>
</dbReference>
<evidence type="ECO:0000313" key="8">
    <source>
        <dbReference type="Proteomes" id="UP000244880"/>
    </source>
</evidence>
<dbReference type="PANTHER" id="PTHR30068">
    <property type="entry name" value="URONATE ISOMERASE"/>
    <property type="match status" value="1"/>
</dbReference>
<dbReference type="InterPro" id="IPR032466">
    <property type="entry name" value="Metal_Hydrolase"/>
</dbReference>
<evidence type="ECO:0000256" key="5">
    <source>
        <dbReference type="ARBA" id="ARBA00020555"/>
    </source>
</evidence>
<dbReference type="PANTHER" id="PTHR30068:SF4">
    <property type="entry name" value="URONATE ISOMERASE"/>
    <property type="match status" value="1"/>
</dbReference>
<dbReference type="NCBIfam" id="NF002794">
    <property type="entry name" value="PRK02925.1"/>
    <property type="match status" value="1"/>
</dbReference>
<organism evidence="7 8">
    <name type="scientific">Ascidiaceihabitans donghaensis</name>
    <dbReference type="NCBI Taxonomy" id="1510460"/>
    <lineage>
        <taxon>Bacteria</taxon>
        <taxon>Pseudomonadati</taxon>
        <taxon>Pseudomonadota</taxon>
        <taxon>Alphaproteobacteria</taxon>
        <taxon>Rhodobacterales</taxon>
        <taxon>Paracoccaceae</taxon>
        <taxon>Ascidiaceihabitans</taxon>
    </lineage>
</organism>
<evidence type="ECO:0000256" key="3">
    <source>
        <dbReference type="ARBA" id="ARBA00008397"/>
    </source>
</evidence>
<evidence type="ECO:0000256" key="1">
    <source>
        <dbReference type="ARBA" id="ARBA00001165"/>
    </source>
</evidence>
<dbReference type="Proteomes" id="UP000244880">
    <property type="component" value="Unassembled WGS sequence"/>
</dbReference>
<dbReference type="UniPathway" id="UPA00246"/>
<reference evidence="7 8" key="1">
    <citation type="submission" date="2018-03" db="EMBL/GenBank/DDBJ databases">
        <authorList>
            <person name="Keele B.F."/>
        </authorList>
    </citation>
    <scope>NUCLEOTIDE SEQUENCE [LARGE SCALE GENOMIC DNA]</scope>
    <source>
        <strain evidence="7 8">CECT 8599</strain>
    </source>
</reference>
<dbReference type="SUPFAM" id="SSF51556">
    <property type="entry name" value="Metallo-dependent hydrolases"/>
    <property type="match status" value="1"/>
</dbReference>
<dbReference type="GO" id="GO:0019698">
    <property type="term" value="P:D-galacturonate catabolic process"/>
    <property type="evidence" value="ECO:0007669"/>
    <property type="project" value="TreeGrafter"/>
</dbReference>
<evidence type="ECO:0000256" key="2">
    <source>
        <dbReference type="ARBA" id="ARBA00004892"/>
    </source>
</evidence>
<gene>
    <name evidence="7" type="primary">uxaC</name>
    <name evidence="7" type="ORF">ASD8599_02763</name>
</gene>
<dbReference type="EC" id="5.3.1.12" evidence="4"/>
<dbReference type="InterPro" id="IPR003766">
    <property type="entry name" value="Uronate_isomerase"/>
</dbReference>
<dbReference type="EMBL" id="OMOR01000001">
    <property type="protein sequence ID" value="SPH22017.1"/>
    <property type="molecule type" value="Genomic_DNA"/>
</dbReference>
<name>A0A2R8BG29_9RHOB</name>
<protein>
    <recommendedName>
        <fullName evidence="5">Uronate isomerase</fullName>
        <ecNumber evidence="4">5.3.1.12</ecNumber>
    </recommendedName>
</protein>
<dbReference type="GO" id="GO:0042840">
    <property type="term" value="P:D-glucuronate catabolic process"/>
    <property type="evidence" value="ECO:0007669"/>
    <property type="project" value="TreeGrafter"/>
</dbReference>
<evidence type="ECO:0000256" key="6">
    <source>
        <dbReference type="ARBA" id="ARBA00023235"/>
    </source>
</evidence>
<dbReference type="GO" id="GO:0008880">
    <property type="term" value="F:glucuronate isomerase activity"/>
    <property type="evidence" value="ECO:0007669"/>
    <property type="project" value="UniProtKB-EC"/>
</dbReference>
<dbReference type="AlphaFoldDB" id="A0A2R8BG29"/>
<comment type="catalytic activity">
    <reaction evidence="1">
        <text>D-glucuronate = D-fructuronate</text>
        <dbReference type="Rhea" id="RHEA:13049"/>
        <dbReference type="ChEBI" id="CHEBI:58720"/>
        <dbReference type="ChEBI" id="CHEBI:59863"/>
        <dbReference type="EC" id="5.3.1.12"/>
    </reaction>
</comment>